<dbReference type="EMBL" id="SMCS01000004">
    <property type="protein sequence ID" value="TCV93949.1"/>
    <property type="molecule type" value="Genomic_DNA"/>
</dbReference>
<gene>
    <name evidence="1" type="ORF">EC912_104145</name>
</gene>
<dbReference type="OrthoDB" id="6706661at2"/>
<accession>A0A4V2W437</accession>
<reference evidence="1 2" key="1">
    <citation type="submission" date="2019-03" db="EMBL/GenBank/DDBJ databases">
        <title>Above-ground endophytic microbial communities from plants in different locations in the United States.</title>
        <authorList>
            <person name="Frank C."/>
        </authorList>
    </citation>
    <scope>NUCLEOTIDE SEQUENCE [LARGE SCALE GENOMIC DNA]</scope>
    <source>
        <strain evidence="1 2">LP_13_YM</strain>
    </source>
</reference>
<name>A0A4V2W437_9GAMM</name>
<keyword evidence="2" id="KW-1185">Reference proteome</keyword>
<evidence type="ECO:0000313" key="2">
    <source>
        <dbReference type="Proteomes" id="UP000295645"/>
    </source>
</evidence>
<comment type="caution">
    <text evidence="1">The sequence shown here is derived from an EMBL/GenBank/DDBJ whole genome shotgun (WGS) entry which is preliminary data.</text>
</comment>
<dbReference type="AlphaFoldDB" id="A0A4V2W437"/>
<protein>
    <submittedName>
        <fullName evidence="1">Uncharacterized protein</fullName>
    </submittedName>
</protein>
<sequence>MRFWLIALLLLCGLGMANWWQHRPAHAASGMLAASAPAQTDIDGHPAELHSGRFTLDPRANFDITARVLSREDYQMDDLAPISPTDLTLGWGRMSDTAVLDRIRISQSNRFYFWYTDDFPIPRREIEESSANMHMIPASNAVARALRAVRQGEIVHLRGFLVNVHRDDGRAWNTSLTRDDTGAGACEVVLVEDIGETQAN</sequence>
<evidence type="ECO:0000313" key="1">
    <source>
        <dbReference type="EMBL" id="TCV93949.1"/>
    </source>
</evidence>
<organism evidence="1 2">
    <name type="scientific">Luteibacter rhizovicinus</name>
    <dbReference type="NCBI Taxonomy" id="242606"/>
    <lineage>
        <taxon>Bacteria</taxon>
        <taxon>Pseudomonadati</taxon>
        <taxon>Pseudomonadota</taxon>
        <taxon>Gammaproteobacteria</taxon>
        <taxon>Lysobacterales</taxon>
        <taxon>Rhodanobacteraceae</taxon>
        <taxon>Luteibacter</taxon>
    </lineage>
</organism>
<dbReference type="Proteomes" id="UP000295645">
    <property type="component" value="Unassembled WGS sequence"/>
</dbReference>
<dbReference type="RefSeq" id="WP_132144153.1">
    <property type="nucleotide sequence ID" value="NZ_SMCS01000004.1"/>
</dbReference>
<proteinExistence type="predicted"/>